<evidence type="ECO:0000256" key="4">
    <source>
        <dbReference type="SAM" id="SignalP"/>
    </source>
</evidence>
<dbReference type="SUPFAM" id="SSF48435">
    <property type="entry name" value="Bacterial muramidases"/>
    <property type="match status" value="1"/>
</dbReference>
<evidence type="ECO:0000313" key="7">
    <source>
        <dbReference type="Proteomes" id="UP001589670"/>
    </source>
</evidence>
<dbReference type="Gene3D" id="1.25.20.10">
    <property type="entry name" value="Bacterial muramidases"/>
    <property type="match status" value="1"/>
</dbReference>
<comment type="similarity">
    <text evidence="1">Belongs to the transglycosylase Slt family.</text>
</comment>
<name>A0ABV5HVZ6_9RHOB</name>
<dbReference type="InterPro" id="IPR023346">
    <property type="entry name" value="Lysozyme-like_dom_sf"/>
</dbReference>
<proteinExistence type="inferred from homology"/>
<evidence type="ECO:0000256" key="1">
    <source>
        <dbReference type="ARBA" id="ARBA00007734"/>
    </source>
</evidence>
<dbReference type="PANTHER" id="PTHR37423:SF2">
    <property type="entry name" value="MEMBRANE-BOUND LYTIC MUREIN TRANSGLYCOSYLASE C"/>
    <property type="match status" value="1"/>
</dbReference>
<evidence type="ECO:0000259" key="5">
    <source>
        <dbReference type="Pfam" id="PF01464"/>
    </source>
</evidence>
<comment type="similarity">
    <text evidence="2">Belongs to the virb1 family.</text>
</comment>
<dbReference type="PANTHER" id="PTHR37423">
    <property type="entry name" value="SOLUBLE LYTIC MUREIN TRANSGLYCOSYLASE-RELATED"/>
    <property type="match status" value="1"/>
</dbReference>
<sequence>MLRVLAVVLICAIPASAVQATDPARIAPRPLASALHAMQADRWEVAARLAARDGPTAADLIEWYRLRAGRGTPDEVLGFLERNGHWPGLDRLRRASEAAIAGADFDTALAFYEGYVPRTGTGALNAARARLARGRRGEAEAGIVMAWRTLSLSTAEHADFLREFGAVLAPHHDARLDMALWRGLDADAALMLPLVSDAARARARIRARVAGGDTDGLSEAQTRDPGIAFALFNHHLDRSAGDAVAVLLRQSRIKGGLGEAERWAGWRRALARQAMRDGEATLAYEIAALHQLSEGANYADLEWLAGYIALVHLDEPALSRDHFQRFRTAVGTPISLGRAGYWLGRALDAAGDAETASDAYAGGADHPTSFYGLLAAEKLGRDVAGALAGTATAPPWRQAAFAGTDLHQIVTLALDMGETGLARRFLLHLSETQDRQGLAQMGAMLEEIGTPYLEVMLGKAAAERGIVLPATYYPLHPVTGMDLPVPMEWALAIARRESEFNPVVMSGAGARGLMQLMPATAREMARDTGLDTDARRLVTDWQHNARLGAAYLAELRGRYEGNPLLMAAAYNAGPGRVSEWVETYGDPRGMSPERVIDWIEHLPFRETRNYAMRVAESLPVYRARLGRPALPRPFSQEIGGRDSARTSD</sequence>
<dbReference type="InterPro" id="IPR008258">
    <property type="entry name" value="Transglycosylase_SLT_dom_1"/>
</dbReference>
<dbReference type="Gene3D" id="1.10.530.10">
    <property type="match status" value="1"/>
</dbReference>
<keyword evidence="7" id="KW-1185">Reference proteome</keyword>
<feature type="domain" description="Transglycosylase SLT" evidence="5">
    <location>
        <begin position="487"/>
        <end position="585"/>
    </location>
</feature>
<dbReference type="CDD" id="cd13401">
    <property type="entry name" value="Slt70-like"/>
    <property type="match status" value="1"/>
</dbReference>
<evidence type="ECO:0000256" key="2">
    <source>
        <dbReference type="ARBA" id="ARBA00009387"/>
    </source>
</evidence>
<dbReference type="Proteomes" id="UP001589670">
    <property type="component" value="Unassembled WGS sequence"/>
</dbReference>
<dbReference type="SUPFAM" id="SSF53955">
    <property type="entry name" value="Lysozyme-like"/>
    <property type="match status" value="1"/>
</dbReference>
<keyword evidence="3 4" id="KW-0732">Signal</keyword>
<dbReference type="PROSITE" id="PS00922">
    <property type="entry name" value="TRANSGLYCOSYLASE"/>
    <property type="match status" value="1"/>
</dbReference>
<accession>A0ABV5HVZ6</accession>
<dbReference type="InterPro" id="IPR000189">
    <property type="entry name" value="Transglyc_AS"/>
</dbReference>
<evidence type="ECO:0000256" key="3">
    <source>
        <dbReference type="ARBA" id="ARBA00022729"/>
    </source>
</evidence>
<gene>
    <name evidence="6" type="ORF">ACFFU4_02385</name>
</gene>
<dbReference type="RefSeq" id="WP_377066672.1">
    <property type="nucleotide sequence ID" value="NZ_JBHMEC010000003.1"/>
</dbReference>
<dbReference type="InterPro" id="IPR008939">
    <property type="entry name" value="Lytic_TGlycosylase_superhlx_U"/>
</dbReference>
<organism evidence="6 7">
    <name type="scientific">Roseovarius ramblicola</name>
    <dbReference type="NCBI Taxonomy" id="2022336"/>
    <lineage>
        <taxon>Bacteria</taxon>
        <taxon>Pseudomonadati</taxon>
        <taxon>Pseudomonadota</taxon>
        <taxon>Alphaproteobacteria</taxon>
        <taxon>Rhodobacterales</taxon>
        <taxon>Roseobacteraceae</taxon>
        <taxon>Roseovarius</taxon>
    </lineage>
</organism>
<dbReference type="EMBL" id="JBHMEC010000003">
    <property type="protein sequence ID" value="MFB9148596.1"/>
    <property type="molecule type" value="Genomic_DNA"/>
</dbReference>
<feature type="chain" id="PRO_5047498719" evidence="4">
    <location>
        <begin position="21"/>
        <end position="648"/>
    </location>
</feature>
<protein>
    <submittedName>
        <fullName evidence="6">Lytic transglycosylase domain-containing protein</fullName>
    </submittedName>
</protein>
<feature type="signal peptide" evidence="4">
    <location>
        <begin position="1"/>
        <end position="20"/>
    </location>
</feature>
<comment type="caution">
    <text evidence="6">The sequence shown here is derived from an EMBL/GenBank/DDBJ whole genome shotgun (WGS) entry which is preliminary data.</text>
</comment>
<evidence type="ECO:0000313" key="6">
    <source>
        <dbReference type="EMBL" id="MFB9148596.1"/>
    </source>
</evidence>
<reference evidence="6 7" key="1">
    <citation type="submission" date="2024-09" db="EMBL/GenBank/DDBJ databases">
        <authorList>
            <person name="Sun Q."/>
            <person name="Mori K."/>
        </authorList>
    </citation>
    <scope>NUCLEOTIDE SEQUENCE [LARGE SCALE GENOMIC DNA]</scope>
    <source>
        <strain evidence="6 7">CECT 9424</strain>
    </source>
</reference>
<dbReference type="Pfam" id="PF01464">
    <property type="entry name" value="SLT"/>
    <property type="match status" value="1"/>
</dbReference>